<proteinExistence type="predicted"/>
<dbReference type="STRING" id="914234.M2RCF8"/>
<dbReference type="EMBL" id="KB445798">
    <property type="protein sequence ID" value="EMD36466.1"/>
    <property type="molecule type" value="Genomic_DNA"/>
</dbReference>
<dbReference type="Pfam" id="PF20152">
    <property type="entry name" value="DUF6534"/>
    <property type="match status" value="1"/>
</dbReference>
<keyword evidence="4" id="KW-1185">Reference proteome</keyword>
<reference evidence="3 4" key="1">
    <citation type="journal article" date="2012" name="Proc. Natl. Acad. Sci. U.S.A.">
        <title>Comparative genomics of Ceriporiopsis subvermispora and Phanerochaete chrysosporium provide insight into selective ligninolysis.</title>
        <authorList>
            <person name="Fernandez-Fueyo E."/>
            <person name="Ruiz-Duenas F.J."/>
            <person name="Ferreira P."/>
            <person name="Floudas D."/>
            <person name="Hibbett D.S."/>
            <person name="Canessa P."/>
            <person name="Larrondo L.F."/>
            <person name="James T.Y."/>
            <person name="Seelenfreund D."/>
            <person name="Lobos S."/>
            <person name="Polanco R."/>
            <person name="Tello M."/>
            <person name="Honda Y."/>
            <person name="Watanabe T."/>
            <person name="Watanabe T."/>
            <person name="Ryu J.S."/>
            <person name="Kubicek C.P."/>
            <person name="Schmoll M."/>
            <person name="Gaskell J."/>
            <person name="Hammel K.E."/>
            <person name="St John F.J."/>
            <person name="Vanden Wymelenberg A."/>
            <person name="Sabat G."/>
            <person name="Splinter BonDurant S."/>
            <person name="Syed K."/>
            <person name="Yadav J.S."/>
            <person name="Doddapaneni H."/>
            <person name="Subramanian V."/>
            <person name="Lavin J.L."/>
            <person name="Oguiza J.A."/>
            <person name="Perez G."/>
            <person name="Pisabarro A.G."/>
            <person name="Ramirez L."/>
            <person name="Santoyo F."/>
            <person name="Master E."/>
            <person name="Coutinho P.M."/>
            <person name="Henrissat B."/>
            <person name="Lombard V."/>
            <person name="Magnuson J.K."/>
            <person name="Kuees U."/>
            <person name="Hori C."/>
            <person name="Igarashi K."/>
            <person name="Samejima M."/>
            <person name="Held B.W."/>
            <person name="Barry K.W."/>
            <person name="LaButti K.M."/>
            <person name="Lapidus A."/>
            <person name="Lindquist E.A."/>
            <person name="Lucas S.M."/>
            <person name="Riley R."/>
            <person name="Salamov A.A."/>
            <person name="Hoffmeister D."/>
            <person name="Schwenk D."/>
            <person name="Hadar Y."/>
            <person name="Yarden O."/>
            <person name="de Vries R.P."/>
            <person name="Wiebenga A."/>
            <person name="Stenlid J."/>
            <person name="Eastwood D."/>
            <person name="Grigoriev I.V."/>
            <person name="Berka R.M."/>
            <person name="Blanchette R.A."/>
            <person name="Kersten P."/>
            <person name="Martinez A.T."/>
            <person name="Vicuna R."/>
            <person name="Cullen D."/>
        </authorList>
    </citation>
    <scope>NUCLEOTIDE SEQUENCE [LARGE SCALE GENOMIC DNA]</scope>
    <source>
        <strain evidence="3 4">B</strain>
    </source>
</reference>
<evidence type="ECO:0000259" key="2">
    <source>
        <dbReference type="Pfam" id="PF20152"/>
    </source>
</evidence>
<keyword evidence="1" id="KW-0472">Membrane</keyword>
<accession>M2RCF8</accession>
<feature type="transmembrane region" description="Helical" evidence="1">
    <location>
        <begin position="96"/>
        <end position="114"/>
    </location>
</feature>
<name>M2RCF8_CERS8</name>
<feature type="transmembrane region" description="Helical" evidence="1">
    <location>
        <begin position="164"/>
        <end position="188"/>
    </location>
</feature>
<organism evidence="3 4">
    <name type="scientific">Ceriporiopsis subvermispora (strain B)</name>
    <name type="common">White-rot fungus</name>
    <name type="synonym">Gelatoporia subvermispora</name>
    <dbReference type="NCBI Taxonomy" id="914234"/>
    <lineage>
        <taxon>Eukaryota</taxon>
        <taxon>Fungi</taxon>
        <taxon>Dikarya</taxon>
        <taxon>Basidiomycota</taxon>
        <taxon>Agaricomycotina</taxon>
        <taxon>Agaricomycetes</taxon>
        <taxon>Polyporales</taxon>
        <taxon>Gelatoporiaceae</taxon>
        <taxon>Gelatoporia</taxon>
    </lineage>
</organism>
<feature type="transmembrane region" description="Helical" evidence="1">
    <location>
        <begin position="20"/>
        <end position="43"/>
    </location>
</feature>
<dbReference type="AlphaFoldDB" id="M2RCF8"/>
<feature type="domain" description="DUF6534" evidence="2">
    <location>
        <begin position="172"/>
        <end position="258"/>
    </location>
</feature>
<dbReference type="PANTHER" id="PTHR40465:SF1">
    <property type="entry name" value="DUF6534 DOMAIN-CONTAINING PROTEIN"/>
    <property type="match status" value="1"/>
</dbReference>
<keyword evidence="1" id="KW-0812">Transmembrane</keyword>
<dbReference type="OrthoDB" id="3214861at2759"/>
<feature type="transmembrane region" description="Helical" evidence="1">
    <location>
        <begin position="209"/>
        <end position="227"/>
    </location>
</feature>
<keyword evidence="1" id="KW-1133">Transmembrane helix</keyword>
<evidence type="ECO:0000313" key="4">
    <source>
        <dbReference type="Proteomes" id="UP000016930"/>
    </source>
</evidence>
<evidence type="ECO:0000256" key="1">
    <source>
        <dbReference type="SAM" id="Phobius"/>
    </source>
</evidence>
<protein>
    <recommendedName>
        <fullName evidence="2">DUF6534 domain-containing protein</fullName>
    </recommendedName>
</protein>
<dbReference type="Proteomes" id="UP000016930">
    <property type="component" value="Unassembled WGS sequence"/>
</dbReference>
<gene>
    <name evidence="3" type="ORF">CERSUDRAFT_95773</name>
</gene>
<feature type="transmembrane region" description="Helical" evidence="1">
    <location>
        <begin position="233"/>
        <end position="254"/>
    </location>
</feature>
<sequence length="313" mass="34684">MYPTVALVTRSADLGNTLGAFLIGVIISAALYGITVVQTYQYFRKSEDDPRILKFLVSLLGALDTTHEILMIQTLYQFVINEYGNPSSIARPTRSLTVAIIVEALMGFIIKSIFCHRLWKLGTKPVYALSIVFFSIVELVCSIVWVAFAFNINEFDLFNKLSSVYYVGWVASLLADVLIASSQVVMLWKRRTGFNRTDTVVRTLMMYSINTGLLTSIVSTIGLITFASMPDTLLYVAFYHQLSGLLLNAFLATYNARHELRQAASGHGELVPIRLSHMAAASDARAAPKNGRIYGDRKIQIAVDTSTNTQIDG</sequence>
<dbReference type="PANTHER" id="PTHR40465">
    <property type="entry name" value="CHROMOSOME 1, WHOLE GENOME SHOTGUN SEQUENCE"/>
    <property type="match status" value="1"/>
</dbReference>
<feature type="transmembrane region" description="Helical" evidence="1">
    <location>
        <begin position="55"/>
        <end position="76"/>
    </location>
</feature>
<feature type="transmembrane region" description="Helical" evidence="1">
    <location>
        <begin position="126"/>
        <end position="152"/>
    </location>
</feature>
<evidence type="ECO:0000313" key="3">
    <source>
        <dbReference type="EMBL" id="EMD36466.1"/>
    </source>
</evidence>
<dbReference type="InterPro" id="IPR045339">
    <property type="entry name" value="DUF6534"/>
</dbReference>
<dbReference type="HOGENOM" id="CLU_046025_5_4_1"/>